<dbReference type="GO" id="GO:0005765">
    <property type="term" value="C:lysosomal membrane"/>
    <property type="evidence" value="ECO:0007669"/>
    <property type="project" value="UniProtKB-SubCell"/>
</dbReference>
<keyword evidence="9" id="KW-1185">Reference proteome</keyword>
<reference evidence="8" key="1">
    <citation type="submission" date="2020-04" db="EMBL/GenBank/DDBJ databases">
        <authorList>
            <person name="Alioto T."/>
            <person name="Alioto T."/>
            <person name="Gomez Garrido J."/>
        </authorList>
    </citation>
    <scope>NUCLEOTIDE SEQUENCE</scope>
    <source>
        <strain evidence="8">A484AB</strain>
    </source>
</reference>
<dbReference type="GO" id="GO:0051087">
    <property type="term" value="F:protein-folding chaperone binding"/>
    <property type="evidence" value="ECO:0007669"/>
    <property type="project" value="TreeGrafter"/>
</dbReference>
<organism evidence="8 9">
    <name type="scientific">Paramuricea clavata</name>
    <name type="common">Red gorgonian</name>
    <name type="synonym">Violescent sea-whip</name>
    <dbReference type="NCBI Taxonomy" id="317549"/>
    <lineage>
        <taxon>Eukaryota</taxon>
        <taxon>Metazoa</taxon>
        <taxon>Cnidaria</taxon>
        <taxon>Anthozoa</taxon>
        <taxon>Octocorallia</taxon>
        <taxon>Malacalcyonacea</taxon>
        <taxon>Plexauridae</taxon>
        <taxon>Paramuricea</taxon>
    </lineage>
</organism>
<dbReference type="EMBL" id="CACRXK020006311">
    <property type="protein sequence ID" value="CAB4009036.1"/>
    <property type="molecule type" value="Genomic_DNA"/>
</dbReference>
<dbReference type="AlphaFoldDB" id="A0A6S7HUL4"/>
<feature type="compositionally biased region" description="Polar residues" evidence="7">
    <location>
        <begin position="538"/>
        <end position="551"/>
    </location>
</feature>
<evidence type="ECO:0000313" key="8">
    <source>
        <dbReference type="EMBL" id="CAB4009036.1"/>
    </source>
</evidence>
<dbReference type="PANTHER" id="PTHR21634">
    <property type="entry name" value="RE13835P"/>
    <property type="match status" value="1"/>
</dbReference>
<dbReference type="OrthoDB" id="10051712at2759"/>
<dbReference type="PRINTS" id="PR02073">
    <property type="entry name" value="FOLLICULNIP1"/>
</dbReference>
<dbReference type="Pfam" id="PF14638">
    <property type="entry name" value="FNIP_C"/>
    <property type="match status" value="1"/>
</dbReference>
<evidence type="ECO:0000256" key="5">
    <source>
        <dbReference type="ARBA" id="ARBA00023136"/>
    </source>
</evidence>
<feature type="region of interest" description="Disordered" evidence="7">
    <location>
        <begin position="71"/>
        <end position="90"/>
    </location>
</feature>
<evidence type="ECO:0000256" key="1">
    <source>
        <dbReference type="ARBA" id="ARBA00004496"/>
    </source>
</evidence>
<sequence length="1215" mass="136521">MFSKIFRFKQKKQLKKVHVSDSDDDYWLEDFHLIERGLPCLKRSQIRLLVYKDHDKRGDKFVLFDSKTDVQDDTTDKQGNGGGRPARKRVSPDVQLFGEMIFGSVEMTYKGPTVKAHSIRTPPQLLLTKVFALKPPRALHHGGSHTSSHSNMSNSLSEYSSSVCLSESISSVSSFTSPVTSSDNEESTIVAKSVPVSSNVVSFPRSIQLQNIAEGFSNSTSVSSVDTSRSLTFPRTSSSSYQRRWLRSQETRMEYGCRRRNEYFSEEMSMRLRRRPKIGIGILFSLWEGKSTSEENNRLFQNFVFSHFPLFESHVHRLKRMVEKALLSSVQMSGKSFQDALLNAANTFATNILNLYYAPRIRNPVWLTMLSQPDQCNTICDDFVPQLVNAIELYNTKQTNHFLSSLLTAVMTYHVAWVTTVTPSSDVARRAYLDKHLSESLNVLGESHPYNPLWAQLSELYGACGAPAKMARTVIIGQDQQIVTIILHILSYFIRCSEVFEQPLEQSPKNLNSYLKSLETQLEADEIDTQVKSRCDTISENSDDLSTGSVRSNKESKFGKNSQVLSQNSKSYLRDAEMASENLVANSTDDFEKCEVVSHCPEINLENSNCSETKLTVENVDSCGEDSGICSIDLDSSVEIPKNDVKNCVNCGFQECEKEPKNSVENSENCSQNSENCSQNSTICTTDAENFLQDSNNCVNDSINSTPDSGRCSQNSENCVQNSTSSGRDLETSIKDGKYISKKCEKCFENCQNCTENSREKIQQKSRSNSKDKLCEECDNLTIPVPNRTSCGVILERNTELCNCNGVFNGHSKEHKLWKSFLRTSCCHKDSRNLTRRCLSANSVDENVNSRTKLTRRYSSEKGSDYDSGSKLCVQNDGKILSLDRQSILDMFLTSYPLCPVCKGQLNFVDQDFVKDPKILRSPSSGCLCQDCEKVKSCACQVVDTDLDKNERCASSITVNSDDYSSGISLQSSEAERCSLSSLSVDSDLNEQCLLSSENLVDNEDQAFTLELPEAQLDENFTEDDMSCKNSQDCQLFSFGRSLMAGYCDQYVPDFVLHGTVHCTEEQVKQSMQISLEQPVVDSPISESVIITGDTNKWECTIKTLPKQRRSIGNHPSGVRVKKVERSTLVHNFLTSFCDLWELNMPASFCLMHLEDKMKELYLRSKVVSEYLLTQKYVTMRDLMSTFGYGECDLALIMSIIGVHSPLAISRIPLP</sequence>
<dbReference type="GO" id="GO:0042030">
    <property type="term" value="F:ATPase inhibitor activity"/>
    <property type="evidence" value="ECO:0007669"/>
    <property type="project" value="TreeGrafter"/>
</dbReference>
<evidence type="ECO:0000256" key="2">
    <source>
        <dbReference type="ARBA" id="ARBA00004656"/>
    </source>
</evidence>
<evidence type="ECO:0000256" key="3">
    <source>
        <dbReference type="ARBA" id="ARBA00007541"/>
    </source>
</evidence>
<dbReference type="Proteomes" id="UP001152795">
    <property type="component" value="Unassembled WGS sequence"/>
</dbReference>
<comment type="similarity">
    <text evidence="3">Belongs to the FNIP family.</text>
</comment>
<accession>A0A6S7HUL4</accession>
<dbReference type="PROSITE" id="PS51836">
    <property type="entry name" value="DENN_FNIP12"/>
    <property type="match status" value="1"/>
</dbReference>
<keyword evidence="5" id="KW-0472">Membrane</keyword>
<protein>
    <submittedName>
        <fullName evidence="8">Folliculin-interacting 1 isoform X3</fullName>
    </submittedName>
</protein>
<feature type="region of interest" description="Disordered" evidence="7">
    <location>
        <begin position="538"/>
        <end position="563"/>
    </location>
</feature>
<dbReference type="InterPro" id="IPR028086">
    <property type="entry name" value="FNIP_C_dom"/>
</dbReference>
<evidence type="ECO:0000256" key="7">
    <source>
        <dbReference type="SAM" id="MobiDB-lite"/>
    </source>
</evidence>
<proteinExistence type="inferred from homology"/>
<keyword evidence="6" id="KW-0458">Lysosome</keyword>
<comment type="subcellular location">
    <subcellularLocation>
        <location evidence="1">Cytoplasm</location>
    </subcellularLocation>
    <subcellularLocation>
        <location evidence="2">Lysosome membrane</location>
    </subcellularLocation>
</comment>
<evidence type="ECO:0000256" key="6">
    <source>
        <dbReference type="ARBA" id="ARBA00023228"/>
    </source>
</evidence>
<dbReference type="InterPro" id="IPR028085">
    <property type="entry name" value="FNIP_mid_dom"/>
</dbReference>
<evidence type="ECO:0000256" key="4">
    <source>
        <dbReference type="ARBA" id="ARBA00022490"/>
    </source>
</evidence>
<dbReference type="InterPro" id="IPR037545">
    <property type="entry name" value="DENN_FNIP1/2"/>
</dbReference>
<dbReference type="InterPro" id="IPR028084">
    <property type="entry name" value="FNIP_N_dom"/>
</dbReference>
<keyword evidence="4" id="KW-0963">Cytoplasm</keyword>
<dbReference type="InterPro" id="IPR026156">
    <property type="entry name" value="FNIP_fam"/>
</dbReference>
<evidence type="ECO:0000313" key="9">
    <source>
        <dbReference type="Proteomes" id="UP001152795"/>
    </source>
</evidence>
<dbReference type="PANTHER" id="PTHR21634:SF9">
    <property type="entry name" value="RE13835P"/>
    <property type="match status" value="1"/>
</dbReference>
<dbReference type="Pfam" id="PF14637">
    <property type="entry name" value="FNIP_M"/>
    <property type="match status" value="1"/>
</dbReference>
<dbReference type="Pfam" id="PF14636">
    <property type="entry name" value="FNIP_N"/>
    <property type="match status" value="1"/>
</dbReference>
<gene>
    <name evidence="8" type="ORF">PACLA_8A068243</name>
</gene>
<name>A0A6S7HUL4_PARCT</name>
<comment type="caution">
    <text evidence="8">The sequence shown here is derived from an EMBL/GenBank/DDBJ whole genome shotgun (WGS) entry which is preliminary data.</text>
</comment>